<reference evidence="2 3" key="1">
    <citation type="submission" date="2018-08" db="EMBL/GenBank/DDBJ databases">
        <title>Meiothermus roseus NBRC 110900 genome sequencing project.</title>
        <authorList>
            <person name="Da Costa M.S."/>
            <person name="Albuquerque L."/>
            <person name="Raposo P."/>
            <person name="Froufe H.J.C."/>
            <person name="Barroso C.S."/>
            <person name="Egas C."/>
        </authorList>
    </citation>
    <scope>NUCLEOTIDE SEQUENCE [LARGE SCALE GENOMIC DNA]</scope>
    <source>
        <strain evidence="2 3">NBRC 110900</strain>
    </source>
</reference>
<gene>
    <name evidence="2" type="primary">addA</name>
    <name evidence="2" type="ORF">Mrose_01681</name>
</gene>
<evidence type="ECO:0000259" key="1">
    <source>
        <dbReference type="Pfam" id="PF12705"/>
    </source>
</evidence>
<dbReference type="Gene3D" id="3.90.320.10">
    <property type="match status" value="1"/>
</dbReference>
<proteinExistence type="predicted"/>
<accession>A0A399ET50</accession>
<keyword evidence="2" id="KW-0547">Nucleotide-binding</keyword>
<dbReference type="AlphaFoldDB" id="A0A399ET50"/>
<dbReference type="GO" id="GO:0016787">
    <property type="term" value="F:hydrolase activity"/>
    <property type="evidence" value="ECO:0007669"/>
    <property type="project" value="UniProtKB-KW"/>
</dbReference>
<dbReference type="InterPro" id="IPR011604">
    <property type="entry name" value="PDDEXK-like_dom_sf"/>
</dbReference>
<keyword evidence="2" id="KW-0347">Helicase</keyword>
<organism evidence="2 3">
    <name type="scientific">Calidithermus roseus</name>
    <dbReference type="NCBI Taxonomy" id="1644118"/>
    <lineage>
        <taxon>Bacteria</taxon>
        <taxon>Thermotogati</taxon>
        <taxon>Deinococcota</taxon>
        <taxon>Deinococci</taxon>
        <taxon>Thermales</taxon>
        <taxon>Thermaceae</taxon>
        <taxon>Calidithermus</taxon>
    </lineage>
</organism>
<keyword evidence="3" id="KW-1185">Reference proteome</keyword>
<dbReference type="InterPro" id="IPR038726">
    <property type="entry name" value="PDDEXK_AddAB-type"/>
</dbReference>
<dbReference type="EMBL" id="QWLA01000027">
    <property type="protein sequence ID" value="RIH86690.1"/>
    <property type="molecule type" value="Genomic_DNA"/>
</dbReference>
<feature type="domain" description="PD-(D/E)XK endonuclease-like" evidence="1">
    <location>
        <begin position="1"/>
        <end position="142"/>
    </location>
</feature>
<evidence type="ECO:0000313" key="3">
    <source>
        <dbReference type="Proteomes" id="UP000265341"/>
    </source>
</evidence>
<dbReference type="SUPFAM" id="SSF52980">
    <property type="entry name" value="Restriction endonuclease-like"/>
    <property type="match status" value="1"/>
</dbReference>
<dbReference type="EC" id="3.6.4.12" evidence="2"/>
<comment type="caution">
    <text evidence="2">The sequence shown here is derived from an EMBL/GenBank/DDBJ whole genome shotgun (WGS) entry which is preliminary data.</text>
</comment>
<dbReference type="Pfam" id="PF12705">
    <property type="entry name" value="PDDEXK_1"/>
    <property type="match status" value="1"/>
</dbReference>
<sequence length="161" mass="18939">MGTLVHYAIGQNWRFSNPDHYRNLEAQEVMFPFDPDERQSIMQEVGELLWRYEALLGKGLPWPRDEDYPEFPMALPLGGTIWQGVIDRLYRVGDRWILEDYKTDREIEPSRYHFQLAVYREAIRQAWGVDPEVRLVYLRFGEIVPVGRGALEGALREVDGR</sequence>
<dbReference type="GO" id="GO:0003678">
    <property type="term" value="F:DNA helicase activity"/>
    <property type="evidence" value="ECO:0007669"/>
    <property type="project" value="UniProtKB-EC"/>
</dbReference>
<keyword evidence="2" id="KW-0067">ATP-binding</keyword>
<protein>
    <submittedName>
        <fullName evidence="2">ATP-dependent helicase/nuclease subunit A</fullName>
        <ecNumber evidence="2">3.6.4.12</ecNumber>
    </submittedName>
</protein>
<evidence type="ECO:0000313" key="2">
    <source>
        <dbReference type="EMBL" id="RIH86690.1"/>
    </source>
</evidence>
<dbReference type="Proteomes" id="UP000265341">
    <property type="component" value="Unassembled WGS sequence"/>
</dbReference>
<keyword evidence="2" id="KW-0378">Hydrolase</keyword>
<name>A0A399ET50_9DEIN</name>
<dbReference type="InterPro" id="IPR011335">
    <property type="entry name" value="Restrct_endonuc-II-like"/>
</dbReference>